<dbReference type="RefSeq" id="WP_010075011.1">
    <property type="nucleotide sequence ID" value="NC_014393.1"/>
</dbReference>
<dbReference type="HOGENOM" id="CLU_062438_0_0_9"/>
<sequence>MSKKILIIASNLGLWGEELQAPWDALKNAGHEVTLATMTGKTPLPLVISMDDTFIDPMQGYNVNPKFVVDRIKKILETGQWNNPIKIEDAKMEDYDAIALVGGPGSPFDIVGNNDVHKLLLEAYKSNKIIGALCYVVGALVLTRDPDNEKKSIIYGRKVTAHPAAWDIYSPLKYPLYGASPKNPGTDITTPGFVYQLQPLVEDAVGPNGQVFSDPRTNRENPLCIYDHPFVTALSVESSIAYGNRLVEVLGSL</sequence>
<dbReference type="Proteomes" id="UP000002730">
    <property type="component" value="Chromosome"/>
</dbReference>
<dbReference type="GO" id="GO:0019172">
    <property type="term" value="F:glyoxalase III activity"/>
    <property type="evidence" value="ECO:0007669"/>
    <property type="project" value="TreeGrafter"/>
</dbReference>
<evidence type="ECO:0000256" key="2">
    <source>
        <dbReference type="ARBA" id="ARBA00023239"/>
    </source>
</evidence>
<dbReference type="eggNOG" id="COG0693">
    <property type="taxonomic scope" value="Bacteria"/>
</dbReference>
<dbReference type="GO" id="GO:0019243">
    <property type="term" value="P:methylglyoxal catabolic process to D-lactate via S-lactoyl-glutathione"/>
    <property type="evidence" value="ECO:0007669"/>
    <property type="project" value="TreeGrafter"/>
</dbReference>
<dbReference type="STRING" id="573061.Clocel_0442"/>
<dbReference type="OrthoDB" id="9800516at2"/>
<dbReference type="GO" id="GO:0005737">
    <property type="term" value="C:cytoplasm"/>
    <property type="evidence" value="ECO:0007669"/>
    <property type="project" value="TreeGrafter"/>
</dbReference>
<dbReference type="PANTHER" id="PTHR48094">
    <property type="entry name" value="PROTEIN/NUCLEIC ACID DEGLYCASE DJ-1-RELATED"/>
    <property type="match status" value="1"/>
</dbReference>
<gene>
    <name evidence="5" type="ordered locus">Clocel_0442</name>
</gene>
<protein>
    <submittedName>
        <fullName evidence="5">ThiJ/PfpI domain-containing protein</fullName>
    </submittedName>
</protein>
<dbReference type="SUPFAM" id="SSF52317">
    <property type="entry name" value="Class I glutamine amidotransferase-like"/>
    <property type="match status" value="1"/>
</dbReference>
<reference evidence="5 6" key="1">
    <citation type="submission" date="2010-08" db="EMBL/GenBank/DDBJ databases">
        <title>Complete sequence of Clostridium cellulovorans 743B.</title>
        <authorList>
            <consortium name="US DOE Joint Genome Institute"/>
            <person name="Lucas S."/>
            <person name="Copeland A."/>
            <person name="Lapidus A."/>
            <person name="Cheng J.-F."/>
            <person name="Bruce D."/>
            <person name="Goodwin L."/>
            <person name="Pitluck S."/>
            <person name="Chertkov O."/>
            <person name="Detter J.C."/>
            <person name="Han C."/>
            <person name="Tapia R."/>
            <person name="Land M."/>
            <person name="Hauser L."/>
            <person name="Chang Y.-J."/>
            <person name="Jeffries C."/>
            <person name="Kyrpides N."/>
            <person name="Ivanova N."/>
            <person name="Mikhailova N."/>
            <person name="Hemme C.L."/>
            <person name="Woyke T."/>
        </authorList>
    </citation>
    <scope>NUCLEOTIDE SEQUENCE [LARGE SCALE GENOMIC DNA]</scope>
    <source>
        <strain evidence="6">ATCC 35296 / DSM 3052 / OCM 3 / 743B</strain>
    </source>
</reference>
<dbReference type="PANTHER" id="PTHR48094:SF11">
    <property type="entry name" value="GLUTATHIONE-INDEPENDENT GLYOXALASE HSP31-RELATED"/>
    <property type="match status" value="1"/>
</dbReference>
<dbReference type="InterPro" id="IPR002818">
    <property type="entry name" value="DJ-1/PfpI"/>
</dbReference>
<accession>D9SQF2</accession>
<evidence type="ECO:0000313" key="5">
    <source>
        <dbReference type="EMBL" id="ADL50219.1"/>
    </source>
</evidence>
<keyword evidence="2" id="KW-0456">Lyase</keyword>
<dbReference type="InterPro" id="IPR029062">
    <property type="entry name" value="Class_I_gatase-like"/>
</dbReference>
<evidence type="ECO:0000259" key="4">
    <source>
        <dbReference type="Pfam" id="PF01965"/>
    </source>
</evidence>
<dbReference type="AlphaFoldDB" id="D9SQF2"/>
<dbReference type="Gene3D" id="3.40.50.880">
    <property type="match status" value="1"/>
</dbReference>
<dbReference type="EMBL" id="CP002160">
    <property type="protein sequence ID" value="ADL50219.1"/>
    <property type="molecule type" value="Genomic_DNA"/>
</dbReference>
<dbReference type="Pfam" id="PF01965">
    <property type="entry name" value="DJ-1_PfpI"/>
    <property type="match status" value="1"/>
</dbReference>
<evidence type="ECO:0000256" key="3">
    <source>
        <dbReference type="ARBA" id="ARBA00038493"/>
    </source>
</evidence>
<name>D9SQF2_CLOC7</name>
<dbReference type="KEGG" id="ccb:Clocel_0442"/>
<dbReference type="InterPro" id="IPR050325">
    <property type="entry name" value="Prot/Nucl_acid_deglycase"/>
</dbReference>
<feature type="domain" description="DJ-1/PfpI" evidence="4">
    <location>
        <begin position="3"/>
        <end position="165"/>
    </location>
</feature>
<keyword evidence="6" id="KW-1185">Reference proteome</keyword>
<proteinExistence type="inferred from homology"/>
<keyword evidence="1" id="KW-0346">Stress response</keyword>
<evidence type="ECO:0000313" key="6">
    <source>
        <dbReference type="Proteomes" id="UP000002730"/>
    </source>
</evidence>
<evidence type="ECO:0000256" key="1">
    <source>
        <dbReference type="ARBA" id="ARBA00023016"/>
    </source>
</evidence>
<organism evidence="5 6">
    <name type="scientific">Clostridium cellulovorans (strain ATCC 35296 / DSM 3052 / OCM 3 / 743B)</name>
    <dbReference type="NCBI Taxonomy" id="573061"/>
    <lineage>
        <taxon>Bacteria</taxon>
        <taxon>Bacillati</taxon>
        <taxon>Bacillota</taxon>
        <taxon>Clostridia</taxon>
        <taxon>Eubacteriales</taxon>
        <taxon>Clostridiaceae</taxon>
        <taxon>Clostridium</taxon>
    </lineage>
</organism>
<comment type="similarity">
    <text evidence="3">Belongs to the peptidase C56 family. HSP31-like subfamily.</text>
</comment>